<keyword evidence="4" id="KW-1185">Reference proteome</keyword>
<feature type="coiled-coil region" evidence="1">
    <location>
        <begin position="187"/>
        <end position="298"/>
    </location>
</feature>
<evidence type="ECO:0000256" key="1">
    <source>
        <dbReference type="SAM" id="Coils"/>
    </source>
</evidence>
<feature type="coiled-coil region" evidence="1">
    <location>
        <begin position="1642"/>
        <end position="1669"/>
    </location>
</feature>
<reference evidence="3 4" key="1">
    <citation type="submission" date="2023-01" db="EMBL/GenBank/DDBJ databases">
        <authorList>
            <person name="Whitehead M."/>
        </authorList>
    </citation>
    <scope>NUCLEOTIDE SEQUENCE [LARGE SCALE GENOMIC DNA]</scope>
</reference>
<sequence>MESKKQNKLEKDEVNELKSKHAEETQKNEELNEYIMPLQNDIMISAVGHKDQPSNKKGNQQRQIWSEKYDNLFSSNSILETIEENDNMYQPSVSLANFGNQNKEFKTSFELSEFDLIREEDPTVIIEFINNEKTECHFSPSSNICETPKKVLRERVNNYKRMFETSMKENNELREFTTLEKQMFYENNEQLKDLSNLRKQVDNLQIEKNESEKIIEKLKYSVQIVESEKLDIEVIIEEQRNKFEKRENELLATIQETKKELKSKEDQIKKIILSNNLMAEKQEEITRLEIKIKEIYQLNNTFTNEIDTLKLQLLNKDQQLNVELSERCSLLKELSLLRSYAAEVKSIPCAIKCLADEGYFSLKKNNILGLVQLLEHVHDIVEQLEQKNKNLIDENNNLKLITNDFNIQMNNTKKENYELRLKLNSIEEKIVFTIKEFSGSSEINIDNADTESLIEFAQKYFEENTNKVDILSNNNLILKEKLSISNIKLCEIISFVFNNLDYILQSISTMEERSSTEMEKLKKELSETIEENVFLKSSIQSFNILTFECVDIIEKVKINHTNSIYLQEELTVCNGVKNVLQLQIEELKGLNTNLNMLVENQTKIEKQIKDELDDTKFKLSLKNKELDERRIGINLNNESEIRNELIIKTKELETSVSQVYVLQLTIEEMKIKTNSYAITIERLNNALDSIEFELKEKSKLVDEFKNNKSKATTCNSLETINDLNEIITKLKSELEDKLINEKTLRHELQIVTIELDDIIVKINEVKSVVDILNVKDKSNIYILQQLNYELKYVESILNEKNELIRKLENTNLELLSKSTNSDQLNKIITELEMELKNKINVENELRDELKVTTMKLEYAMLQGNEIQTVVESMENEIKSNVVLIDQFKSELATKSDLLTKLENVNSELVLKCDKFNEILLNNTKDNEQYHLNIQNQLHLVSKEKLLIQNDLNLIIQQCLEISKQDESKKYLQDKVQLSVLNYHNLYTEFVNLSCDIESLLKCQTITVSNLREEILLKSAEIEHLQKQVLGSSLQQEYDRLEKEYMLRSCECDEAQEKILHLESILSKNEESKNVLKNDYESKCIEVEEYKKDIELLVSRNDSFHFRVNNFEDNVLVDLNEEFDLIKSELAKKTDHEKMLLEEKANLKCNFEELQEQLINVTKEMKLWEEKCEDSVTVINVLVNEIKDANSVKQNLESCLNEAEHELLKYEDLCENLKLELYSVQRELENACIKAESIEKQLQNLEFKFNDKINKKYFDGCDVRNQLIDPLVDFVHDIKLKLTELNSAMISGNQSEKSFRTKVVSGNDYILPHEETWTISSDSQPESPNGEMGLEIDNLLKILKEKNDLISTLYIGKKEMENNIRELRCQVKNQSDENTKHVNDIQFIANDLKEKLLLINNLNDELNYVQQLYTKLKEQNIKLSDKNEILMSNISLIENNLQDKTSLVCNLKNELNNLKIEHTKLKENNQANKKQIDFNYDIDLELRNGKKNIINEINLLEPGKITGVLIDHNLSNLLDTFVNLIMTKEHQIVTNLASNHSKIIQLYEDKIKQMQEDIKKGKEWQEQVESDNEKLVLELENLKSQISNFPCRELKIKTLTEKVLKAENLSFNYLSELEELKTQLSKTSEQNYQALSLEFEVFKTNSEQSIQDLKNKLENLTTQYNETLSMCEVQKSCRFSLEDQIGKIQSECACLKSVIEKKDEDIKNLLEGFKLKTNEYEIMIKNHSLQKEEMRIIHEKKISDLQFDLSNTKHKMYCTEKLLKEMNKNNGNDKVKLNMNDNSLIDVNNVTDKLRTILKCNGTLSEIYENICSLMTKCEYLEEEIKELKHANVNLDNECESMLDEVNNKSNKITELLTQVDVLNRNIEFLTEEREFLRNKCKQFKIFNNDLKKLNDEICSYEQNIYELRKDKGQLIVQHNKELKQLKNELQEVQAKNLELFNEYSALSETAINLEKSLKEDIQQLNRCIVDKNAKISTLELFSKSYSDDLKKKNHKLDIVFKRARDENHMLRSELQRLKKITNVCRSDQCTQTVEEQSLMSSTILTDQKHMLDKIAKFENDSKMMRMMLHHRKSKIEELEKQLNERHSKI</sequence>
<accession>A0AAV0VX09</accession>
<proteinExistence type="predicted"/>
<dbReference type="EMBL" id="CARXXK010000001">
    <property type="protein sequence ID" value="CAI6347402.1"/>
    <property type="molecule type" value="Genomic_DNA"/>
</dbReference>
<feature type="coiled-coil region" evidence="1">
    <location>
        <begin position="1536"/>
        <end position="1584"/>
    </location>
</feature>
<feature type="coiled-coil region" evidence="1">
    <location>
        <begin position="1136"/>
        <end position="1254"/>
    </location>
</feature>
<name>A0AAV0VX09_9HEMI</name>
<feature type="coiled-coil region" evidence="1">
    <location>
        <begin position="1356"/>
        <end position="1418"/>
    </location>
</feature>
<evidence type="ECO:0000313" key="4">
    <source>
        <dbReference type="Proteomes" id="UP001160148"/>
    </source>
</evidence>
<gene>
    <name evidence="3" type="ORF">MEUPH1_LOCUS4194</name>
</gene>
<feature type="coiled-coil region" evidence="1">
    <location>
        <begin position="1817"/>
        <end position="1879"/>
    </location>
</feature>
<organism evidence="3 4">
    <name type="scientific">Macrosiphum euphorbiae</name>
    <name type="common">potato aphid</name>
    <dbReference type="NCBI Taxonomy" id="13131"/>
    <lineage>
        <taxon>Eukaryota</taxon>
        <taxon>Metazoa</taxon>
        <taxon>Ecdysozoa</taxon>
        <taxon>Arthropoda</taxon>
        <taxon>Hexapoda</taxon>
        <taxon>Insecta</taxon>
        <taxon>Pterygota</taxon>
        <taxon>Neoptera</taxon>
        <taxon>Paraneoptera</taxon>
        <taxon>Hemiptera</taxon>
        <taxon>Sternorrhyncha</taxon>
        <taxon>Aphidomorpha</taxon>
        <taxon>Aphidoidea</taxon>
        <taxon>Aphididae</taxon>
        <taxon>Macrosiphini</taxon>
        <taxon>Macrosiphum</taxon>
    </lineage>
</organism>
<feature type="coiled-coil region" evidence="1">
    <location>
        <begin position="680"/>
        <end position="740"/>
    </location>
</feature>
<keyword evidence="1" id="KW-0175">Coiled coil</keyword>
<feature type="coiled-coil region" evidence="1">
    <location>
        <begin position="511"/>
        <end position="538"/>
    </location>
</feature>
<feature type="coiled-coil region" evidence="1">
    <location>
        <begin position="1007"/>
        <end position="1057"/>
    </location>
</feature>
<evidence type="ECO:0000256" key="2">
    <source>
        <dbReference type="SAM" id="MobiDB-lite"/>
    </source>
</evidence>
<feature type="coiled-coil region" evidence="1">
    <location>
        <begin position="374"/>
        <end position="429"/>
    </location>
</feature>
<feature type="coiled-coil region" evidence="1">
    <location>
        <begin position="1908"/>
        <end position="1949"/>
    </location>
</feature>
<comment type="caution">
    <text evidence="3">The sequence shown here is derived from an EMBL/GenBank/DDBJ whole genome shotgun (WGS) entry which is preliminary data.</text>
</comment>
<feature type="region of interest" description="Disordered" evidence="2">
    <location>
        <begin position="1"/>
        <end position="30"/>
    </location>
</feature>
<dbReference type="Proteomes" id="UP001160148">
    <property type="component" value="Unassembled WGS sequence"/>
</dbReference>
<evidence type="ECO:0000313" key="3">
    <source>
        <dbReference type="EMBL" id="CAI6347402.1"/>
    </source>
</evidence>
<protein>
    <submittedName>
        <fullName evidence="3">Uncharacterized protein</fullName>
    </submittedName>
</protein>
<feature type="coiled-coil region" evidence="1">
    <location>
        <begin position="790"/>
        <end position="848"/>
    </location>
</feature>